<dbReference type="Pfam" id="PF00730">
    <property type="entry name" value="HhH-GPD"/>
    <property type="match status" value="1"/>
</dbReference>
<dbReference type="GO" id="GO:0035485">
    <property type="term" value="F:adenine/guanine mispair binding"/>
    <property type="evidence" value="ECO:0007669"/>
    <property type="project" value="TreeGrafter"/>
</dbReference>
<dbReference type="SMART" id="SM00478">
    <property type="entry name" value="ENDO3c"/>
    <property type="match status" value="1"/>
</dbReference>
<evidence type="ECO:0000256" key="12">
    <source>
        <dbReference type="ARBA" id="ARBA00023295"/>
    </source>
</evidence>
<evidence type="ECO:0000313" key="14">
    <source>
        <dbReference type="EMBL" id="PIP86300.1"/>
    </source>
</evidence>
<proteinExistence type="inferred from homology"/>
<evidence type="ECO:0000256" key="1">
    <source>
        <dbReference type="ARBA" id="ARBA00000843"/>
    </source>
</evidence>
<dbReference type="EC" id="3.2.2.31" evidence="4"/>
<dbReference type="PANTHER" id="PTHR42944">
    <property type="entry name" value="ADENINE DNA GLYCOSYLASE"/>
    <property type="match status" value="1"/>
</dbReference>
<dbReference type="EMBL" id="PCTS01000038">
    <property type="protein sequence ID" value="PIP86300.1"/>
    <property type="molecule type" value="Genomic_DNA"/>
</dbReference>
<dbReference type="Pfam" id="PF00633">
    <property type="entry name" value="HHH"/>
    <property type="match status" value="1"/>
</dbReference>
<dbReference type="GO" id="GO:0032357">
    <property type="term" value="F:oxidized purine DNA binding"/>
    <property type="evidence" value="ECO:0007669"/>
    <property type="project" value="TreeGrafter"/>
</dbReference>
<comment type="cofactor">
    <cofactor evidence="2">
        <name>[4Fe-4S] cluster</name>
        <dbReference type="ChEBI" id="CHEBI:49883"/>
    </cofactor>
</comment>
<dbReference type="GO" id="GO:0006298">
    <property type="term" value="P:mismatch repair"/>
    <property type="evidence" value="ECO:0007669"/>
    <property type="project" value="TreeGrafter"/>
</dbReference>
<dbReference type="CDD" id="cd00056">
    <property type="entry name" value="ENDO3c"/>
    <property type="match status" value="1"/>
</dbReference>
<dbReference type="InterPro" id="IPR000445">
    <property type="entry name" value="HhH_motif"/>
</dbReference>
<evidence type="ECO:0000256" key="4">
    <source>
        <dbReference type="ARBA" id="ARBA00012045"/>
    </source>
</evidence>
<dbReference type="InterPro" id="IPR044298">
    <property type="entry name" value="MIG/MutY"/>
</dbReference>
<keyword evidence="9" id="KW-0408">Iron</keyword>
<evidence type="ECO:0000256" key="3">
    <source>
        <dbReference type="ARBA" id="ARBA00008343"/>
    </source>
</evidence>
<evidence type="ECO:0000256" key="8">
    <source>
        <dbReference type="ARBA" id="ARBA00022801"/>
    </source>
</evidence>
<evidence type="ECO:0000256" key="5">
    <source>
        <dbReference type="ARBA" id="ARBA00022023"/>
    </source>
</evidence>
<keyword evidence="10" id="KW-0411">Iron-sulfur</keyword>
<evidence type="ECO:0000256" key="7">
    <source>
        <dbReference type="ARBA" id="ARBA00022763"/>
    </source>
</evidence>
<dbReference type="GO" id="GO:0004519">
    <property type="term" value="F:endonuclease activity"/>
    <property type="evidence" value="ECO:0007669"/>
    <property type="project" value="UniProtKB-KW"/>
</dbReference>
<name>A0A2H0DXI7_9BACT</name>
<dbReference type="SUPFAM" id="SSF48150">
    <property type="entry name" value="DNA-glycosylase"/>
    <property type="match status" value="1"/>
</dbReference>
<keyword evidence="14" id="KW-0540">Nuclease</keyword>
<dbReference type="GO" id="GO:0051536">
    <property type="term" value="F:iron-sulfur cluster binding"/>
    <property type="evidence" value="ECO:0007669"/>
    <property type="project" value="UniProtKB-KW"/>
</dbReference>
<dbReference type="PANTHER" id="PTHR42944:SF1">
    <property type="entry name" value="ADENINE DNA GLYCOSYLASE"/>
    <property type="match status" value="1"/>
</dbReference>
<comment type="similarity">
    <text evidence="3">Belongs to the Nth/MutY family.</text>
</comment>
<keyword evidence="6" id="KW-0479">Metal-binding</keyword>
<dbReference type="GO" id="GO:0034039">
    <property type="term" value="F:8-oxo-7,8-dihydroguanine DNA N-glycosylase activity"/>
    <property type="evidence" value="ECO:0007669"/>
    <property type="project" value="TreeGrafter"/>
</dbReference>
<evidence type="ECO:0000256" key="9">
    <source>
        <dbReference type="ARBA" id="ARBA00023004"/>
    </source>
</evidence>
<evidence type="ECO:0000259" key="13">
    <source>
        <dbReference type="SMART" id="SM00478"/>
    </source>
</evidence>
<dbReference type="InterPro" id="IPR004036">
    <property type="entry name" value="Endonuclease-III-like_CS2"/>
</dbReference>
<dbReference type="Gene3D" id="1.10.1670.10">
    <property type="entry name" value="Helix-hairpin-Helix base-excision DNA repair enzymes (C-terminal)"/>
    <property type="match status" value="1"/>
</dbReference>
<dbReference type="InterPro" id="IPR011257">
    <property type="entry name" value="DNA_glycosylase"/>
</dbReference>
<organism evidence="14 15">
    <name type="scientific">Candidatus Campbellbacteria bacterium CG22_combo_CG10-13_8_21_14_all_43_18</name>
    <dbReference type="NCBI Taxonomy" id="1974530"/>
    <lineage>
        <taxon>Bacteria</taxon>
        <taxon>Candidatus Campbelliibacteriota</taxon>
    </lineage>
</organism>
<keyword evidence="7" id="KW-0227">DNA damage</keyword>
<protein>
    <recommendedName>
        <fullName evidence="5">Adenine DNA glycosylase</fullName>
        <ecNumber evidence="4">3.2.2.31</ecNumber>
    </recommendedName>
</protein>
<keyword evidence="11" id="KW-0234">DNA repair</keyword>
<keyword evidence="12" id="KW-0326">Glycosidase</keyword>
<gene>
    <name evidence="14" type="ORF">COW82_02780</name>
</gene>
<comment type="catalytic activity">
    <reaction evidence="1">
        <text>Hydrolyzes free adenine bases from 7,8-dihydro-8-oxoguanine:adenine mismatched double-stranded DNA, leaving an apurinic site.</text>
        <dbReference type="EC" id="3.2.2.31"/>
    </reaction>
</comment>
<keyword evidence="14" id="KW-0255">Endonuclease</keyword>
<dbReference type="GO" id="GO:0006284">
    <property type="term" value="P:base-excision repair"/>
    <property type="evidence" value="ECO:0007669"/>
    <property type="project" value="InterPro"/>
</dbReference>
<comment type="caution">
    <text evidence="14">The sequence shown here is derived from an EMBL/GenBank/DDBJ whole genome shotgun (WGS) entry which is preliminary data.</text>
</comment>
<sequence length="289" mass="32569">MTTKTPAQPQRASKPLGATLSAKQVQAFQNRVYSHYRENARIFPWRTTRDPYGILVSEIMLQQTQTHRVVPKYTAFIERFPTIQKLAAAQLSSVLRAWQGLGYNRRAKMLHQAARQIVKNYGGRIPTSTDTLQQLPGIGPYTAAAVMVFAFNTPTVMIETNIRSVCLHYFFPEEKNVDDAALMPLIEQTLDAKNPRTWYAGLMDYGAHIKQTVPNPSRNSRHHAKQQKFEGSNRQIRGSIIKLLIAQPRQTAAALTRALAADQKRVATILVQMQNEGLLKKRGTRFVAG</sequence>
<evidence type="ECO:0000313" key="15">
    <source>
        <dbReference type="Proteomes" id="UP000231276"/>
    </source>
</evidence>
<keyword evidence="8" id="KW-0378">Hydrolase</keyword>
<feature type="domain" description="HhH-GPD" evidence="13">
    <location>
        <begin position="60"/>
        <end position="208"/>
    </location>
</feature>
<accession>A0A2H0DXI7</accession>
<dbReference type="PROSITE" id="PS01155">
    <property type="entry name" value="ENDONUCLEASE_III_2"/>
    <property type="match status" value="1"/>
</dbReference>
<dbReference type="AlphaFoldDB" id="A0A2H0DXI7"/>
<dbReference type="InterPro" id="IPR023170">
    <property type="entry name" value="HhH_base_excis_C"/>
</dbReference>
<evidence type="ECO:0000256" key="6">
    <source>
        <dbReference type="ARBA" id="ARBA00022723"/>
    </source>
</evidence>
<evidence type="ECO:0000256" key="11">
    <source>
        <dbReference type="ARBA" id="ARBA00023204"/>
    </source>
</evidence>
<dbReference type="Proteomes" id="UP000231276">
    <property type="component" value="Unassembled WGS sequence"/>
</dbReference>
<evidence type="ECO:0000256" key="2">
    <source>
        <dbReference type="ARBA" id="ARBA00001966"/>
    </source>
</evidence>
<evidence type="ECO:0000256" key="10">
    <source>
        <dbReference type="ARBA" id="ARBA00023014"/>
    </source>
</evidence>
<dbReference type="Gene3D" id="1.10.340.30">
    <property type="entry name" value="Hypothetical protein, domain 2"/>
    <property type="match status" value="1"/>
</dbReference>
<dbReference type="GO" id="GO:0046872">
    <property type="term" value="F:metal ion binding"/>
    <property type="evidence" value="ECO:0007669"/>
    <property type="project" value="UniProtKB-KW"/>
</dbReference>
<reference evidence="14 15" key="1">
    <citation type="submission" date="2017-09" db="EMBL/GenBank/DDBJ databases">
        <title>Depth-based differentiation of microbial function through sediment-hosted aquifers and enrichment of novel symbionts in the deep terrestrial subsurface.</title>
        <authorList>
            <person name="Probst A.J."/>
            <person name="Ladd B."/>
            <person name="Jarett J.K."/>
            <person name="Geller-Mcgrath D.E."/>
            <person name="Sieber C.M."/>
            <person name="Emerson J.B."/>
            <person name="Anantharaman K."/>
            <person name="Thomas B.C."/>
            <person name="Malmstrom R."/>
            <person name="Stieglmeier M."/>
            <person name="Klingl A."/>
            <person name="Woyke T."/>
            <person name="Ryan C.M."/>
            <person name="Banfield J.F."/>
        </authorList>
    </citation>
    <scope>NUCLEOTIDE SEQUENCE [LARGE SCALE GENOMIC DNA]</scope>
    <source>
        <strain evidence="14">CG22_combo_CG10-13_8_21_14_all_43_18</strain>
    </source>
</reference>
<dbReference type="InterPro" id="IPR003265">
    <property type="entry name" value="HhH-GPD_domain"/>
</dbReference>
<dbReference type="GO" id="GO:0000701">
    <property type="term" value="F:purine-specific mismatch base pair DNA N-glycosylase activity"/>
    <property type="evidence" value="ECO:0007669"/>
    <property type="project" value="UniProtKB-EC"/>
</dbReference>